<gene>
    <name evidence="3" type="ORF">BN59_03511</name>
</gene>
<dbReference type="AlphaFoldDB" id="A0A078L5I6"/>
<dbReference type="InterPro" id="IPR011006">
    <property type="entry name" value="CheY-like_superfamily"/>
</dbReference>
<dbReference type="STRING" id="1034943.BN59_03511"/>
<name>A0A078L5I6_9GAMM</name>
<sequence>MAEDITRQGEILIVLVEDDPHHRKKMKDILTDSFPNCVIKTIANGVEACNYLLNPVNHYNLVILDGRLDTYPTTLLAKVNGPDVAEAMRERNIDVPIVLWTNDPKMLQSFDEVCGMRLPEIEKPCRSYNVEAVLTPIITKITQGIHAKQEEENDKDEQFSLKL</sequence>
<dbReference type="InterPro" id="IPR001789">
    <property type="entry name" value="Sig_transdc_resp-reg_receiver"/>
</dbReference>
<dbReference type="RefSeq" id="WP_141650507.1">
    <property type="nucleotide sequence ID" value="NZ_CCVW01000004.1"/>
</dbReference>
<accession>A0A078L5I6</accession>
<dbReference type="Gene3D" id="3.40.50.2300">
    <property type="match status" value="1"/>
</dbReference>
<dbReference type="CDD" id="cd00156">
    <property type="entry name" value="REC"/>
    <property type="match status" value="1"/>
</dbReference>
<evidence type="ECO:0000259" key="2">
    <source>
        <dbReference type="PROSITE" id="PS50110"/>
    </source>
</evidence>
<evidence type="ECO:0000313" key="4">
    <source>
        <dbReference type="Proteomes" id="UP000044071"/>
    </source>
</evidence>
<feature type="domain" description="Response regulatory" evidence="2">
    <location>
        <begin position="12"/>
        <end position="138"/>
    </location>
</feature>
<evidence type="ECO:0000313" key="3">
    <source>
        <dbReference type="EMBL" id="CDZ79193.1"/>
    </source>
</evidence>
<dbReference type="Proteomes" id="UP000044071">
    <property type="component" value="Unassembled WGS sequence"/>
</dbReference>
<reference evidence="3 4" key="1">
    <citation type="submission" date="2014-06" db="EMBL/GenBank/DDBJ databases">
        <authorList>
            <person name="Urmite Genomes Urmite Genomes"/>
        </authorList>
    </citation>
    <scope>NUCLEOTIDE SEQUENCE [LARGE SCALE GENOMIC DNA]</scope>
</reference>
<dbReference type="EMBL" id="CCSB01000004">
    <property type="protein sequence ID" value="CDZ79193.1"/>
    <property type="molecule type" value="Genomic_DNA"/>
</dbReference>
<dbReference type="SUPFAM" id="SSF52172">
    <property type="entry name" value="CheY-like"/>
    <property type="match status" value="1"/>
</dbReference>
<organism evidence="3 4">
    <name type="scientific">Legionella massiliensis</name>
    <dbReference type="NCBI Taxonomy" id="1034943"/>
    <lineage>
        <taxon>Bacteria</taxon>
        <taxon>Pseudomonadati</taxon>
        <taxon>Pseudomonadota</taxon>
        <taxon>Gammaproteobacteria</taxon>
        <taxon>Legionellales</taxon>
        <taxon>Legionellaceae</taxon>
        <taxon>Legionella</taxon>
    </lineage>
</organism>
<dbReference type="GO" id="GO:0000160">
    <property type="term" value="P:phosphorelay signal transduction system"/>
    <property type="evidence" value="ECO:0007669"/>
    <property type="project" value="InterPro"/>
</dbReference>
<evidence type="ECO:0000256" key="1">
    <source>
        <dbReference type="PROSITE-ProRule" id="PRU00169"/>
    </source>
</evidence>
<keyword evidence="4" id="KW-1185">Reference proteome</keyword>
<dbReference type="PROSITE" id="PS50110">
    <property type="entry name" value="RESPONSE_REGULATORY"/>
    <property type="match status" value="1"/>
</dbReference>
<dbReference type="Pfam" id="PF00072">
    <property type="entry name" value="Response_reg"/>
    <property type="match status" value="1"/>
</dbReference>
<protein>
    <submittedName>
        <fullName evidence="3">Response regulator receiver domain protein</fullName>
    </submittedName>
</protein>
<proteinExistence type="predicted"/>
<keyword evidence="1" id="KW-0597">Phosphoprotein</keyword>
<feature type="modified residue" description="4-aspartylphosphate" evidence="1">
    <location>
        <position position="65"/>
    </location>
</feature>